<comment type="caution">
    <text evidence="1">The sequence shown here is derived from an EMBL/GenBank/DDBJ whole genome shotgun (WGS) entry which is preliminary data.</text>
</comment>
<evidence type="ECO:0000313" key="2">
    <source>
        <dbReference type="Proteomes" id="UP000552644"/>
    </source>
</evidence>
<proteinExistence type="predicted"/>
<gene>
    <name evidence="1" type="ORF">FHS44_008033</name>
</gene>
<dbReference type="EMBL" id="JACHJP010000019">
    <property type="protein sequence ID" value="MBB4920880.1"/>
    <property type="molecule type" value="Genomic_DNA"/>
</dbReference>
<sequence>MPVDPQHGHTTPMLDDSPLTPAELSALRRRLAAPQGRRTPLSPPLTLREQTARLRMGPIRYPEEITRLEEEVRRNLAMNVDASPGTDEWDNRQYYLGIMDAVLWATGRSEEAPITGRPLPRPNVNQMLSETVDARAVGERRQKSARWPEYGIGVEATLLWICAEGDDWPC</sequence>
<dbReference type="RefSeq" id="WP_184725627.1">
    <property type="nucleotide sequence ID" value="NZ_JACHJP010000019.1"/>
</dbReference>
<dbReference type="AlphaFoldDB" id="A0A7W7VSY2"/>
<dbReference type="Proteomes" id="UP000552644">
    <property type="component" value="Unassembled WGS sequence"/>
</dbReference>
<accession>A0A7W7VSY2</accession>
<name>A0A7W7VSY2_9ACTN</name>
<organism evidence="1 2">
    <name type="scientific">Streptosporangium saharense</name>
    <dbReference type="NCBI Taxonomy" id="1706840"/>
    <lineage>
        <taxon>Bacteria</taxon>
        <taxon>Bacillati</taxon>
        <taxon>Actinomycetota</taxon>
        <taxon>Actinomycetes</taxon>
        <taxon>Streptosporangiales</taxon>
        <taxon>Streptosporangiaceae</taxon>
        <taxon>Streptosporangium</taxon>
    </lineage>
</organism>
<evidence type="ECO:0000313" key="1">
    <source>
        <dbReference type="EMBL" id="MBB4920880.1"/>
    </source>
</evidence>
<keyword evidence="2" id="KW-1185">Reference proteome</keyword>
<reference evidence="1 2" key="1">
    <citation type="submission" date="2020-08" db="EMBL/GenBank/DDBJ databases">
        <title>Genomic Encyclopedia of Type Strains, Phase III (KMG-III): the genomes of soil and plant-associated and newly described type strains.</title>
        <authorList>
            <person name="Whitman W."/>
        </authorList>
    </citation>
    <scope>NUCLEOTIDE SEQUENCE [LARGE SCALE GENOMIC DNA]</scope>
    <source>
        <strain evidence="1 2">CECT 8840</strain>
    </source>
</reference>
<protein>
    <submittedName>
        <fullName evidence="1">Uncharacterized protein</fullName>
    </submittedName>
</protein>